<dbReference type="Proteomes" id="UP000314986">
    <property type="component" value="Unassembled WGS sequence"/>
</dbReference>
<name>A0A4W3GUZ7_CALMI</name>
<reference evidence="2" key="4">
    <citation type="submission" date="2025-08" db="UniProtKB">
        <authorList>
            <consortium name="Ensembl"/>
        </authorList>
    </citation>
    <scope>IDENTIFICATION</scope>
</reference>
<reference evidence="2" key="5">
    <citation type="submission" date="2025-09" db="UniProtKB">
        <authorList>
            <consortium name="Ensembl"/>
        </authorList>
    </citation>
    <scope>IDENTIFICATION</scope>
</reference>
<dbReference type="OrthoDB" id="10013535at2759"/>
<dbReference type="Pfam" id="PF12494">
    <property type="entry name" value="DUF3695"/>
    <property type="match status" value="1"/>
</dbReference>
<evidence type="ECO:0000313" key="3">
    <source>
        <dbReference type="Proteomes" id="UP000314986"/>
    </source>
</evidence>
<gene>
    <name evidence="2" type="primary">cfap276</name>
</gene>
<keyword evidence="3" id="KW-1185">Reference proteome</keyword>
<evidence type="ECO:0000313" key="2">
    <source>
        <dbReference type="Ensembl" id="ENSCMIP00000006805.1"/>
    </source>
</evidence>
<dbReference type="STRING" id="7868.ENSCMIP00000006805"/>
<dbReference type="InParanoid" id="A0A4W3GUZ7"/>
<proteinExistence type="predicted"/>
<dbReference type="AlphaFoldDB" id="A0A4W3GUZ7"/>
<feature type="region of interest" description="Disordered" evidence="1">
    <location>
        <begin position="1"/>
        <end position="37"/>
    </location>
</feature>
<reference evidence="3" key="1">
    <citation type="journal article" date="2006" name="Science">
        <title>Ancient noncoding elements conserved in the human genome.</title>
        <authorList>
            <person name="Venkatesh B."/>
            <person name="Kirkness E.F."/>
            <person name="Loh Y.H."/>
            <person name="Halpern A.L."/>
            <person name="Lee A.P."/>
            <person name="Johnson J."/>
            <person name="Dandona N."/>
            <person name="Viswanathan L.D."/>
            <person name="Tay A."/>
            <person name="Venter J.C."/>
            <person name="Strausberg R.L."/>
            <person name="Brenner S."/>
        </authorList>
    </citation>
    <scope>NUCLEOTIDE SEQUENCE [LARGE SCALE GENOMIC DNA]</scope>
</reference>
<feature type="compositionally biased region" description="Basic residues" evidence="1">
    <location>
        <begin position="27"/>
        <end position="36"/>
    </location>
</feature>
<dbReference type="Ensembl" id="ENSCMIT00000007020.1">
    <property type="protein sequence ID" value="ENSCMIP00000006805.1"/>
    <property type="gene ID" value="ENSCMIG00000003798.1"/>
</dbReference>
<evidence type="ECO:0000256" key="1">
    <source>
        <dbReference type="SAM" id="MobiDB-lite"/>
    </source>
</evidence>
<accession>A0A4W3GUZ7</accession>
<dbReference type="GeneTree" id="ENSGT00940000169221"/>
<dbReference type="OMA" id="QWINPKK"/>
<dbReference type="KEGG" id="cmk:103179150"/>
<protein>
    <submittedName>
        <fullName evidence="2">Uncharacterized protein</fullName>
    </submittedName>
</protein>
<sequence>MPPTRDPYPFPRFENDDDFRGPENKVQPKRHGRQSRFVKQDGPWNRVHFKETITGRQAPRDSLDIHLSSVYDHNNDFLKKKKDVVYQKESCVPYGGCKFMKKAGVREEYNIYDEINREKYPDVGLKLETSSVHLRAKTPPRCWVAPRRESFQSVEGSIGTQHTAATNKGYSRKFDGGYFFS</sequence>
<reference evidence="3" key="3">
    <citation type="journal article" date="2014" name="Nature">
        <title>Elephant shark genome provides unique insights into gnathostome evolution.</title>
        <authorList>
            <consortium name="International Elephant Shark Genome Sequencing Consortium"/>
            <person name="Venkatesh B."/>
            <person name="Lee A.P."/>
            <person name="Ravi V."/>
            <person name="Maurya A.K."/>
            <person name="Lian M.M."/>
            <person name="Swann J.B."/>
            <person name="Ohta Y."/>
            <person name="Flajnik M.F."/>
            <person name="Sutoh Y."/>
            <person name="Kasahara M."/>
            <person name="Hoon S."/>
            <person name="Gangu V."/>
            <person name="Roy S.W."/>
            <person name="Irimia M."/>
            <person name="Korzh V."/>
            <person name="Kondrychyn I."/>
            <person name="Lim Z.W."/>
            <person name="Tay B.H."/>
            <person name="Tohari S."/>
            <person name="Kong K.W."/>
            <person name="Ho S."/>
            <person name="Lorente-Galdos B."/>
            <person name="Quilez J."/>
            <person name="Marques-Bonet T."/>
            <person name="Raney B.J."/>
            <person name="Ingham P.W."/>
            <person name="Tay A."/>
            <person name="Hillier L.W."/>
            <person name="Minx P."/>
            <person name="Boehm T."/>
            <person name="Wilson R.K."/>
            <person name="Brenner S."/>
            <person name="Warren W.C."/>
        </authorList>
    </citation>
    <scope>NUCLEOTIDE SEQUENCE [LARGE SCALE GENOMIC DNA]</scope>
</reference>
<organism evidence="2 3">
    <name type="scientific">Callorhinchus milii</name>
    <name type="common">Ghost shark</name>
    <dbReference type="NCBI Taxonomy" id="7868"/>
    <lineage>
        <taxon>Eukaryota</taxon>
        <taxon>Metazoa</taxon>
        <taxon>Chordata</taxon>
        <taxon>Craniata</taxon>
        <taxon>Vertebrata</taxon>
        <taxon>Chondrichthyes</taxon>
        <taxon>Holocephali</taxon>
        <taxon>Chimaeriformes</taxon>
        <taxon>Callorhinchidae</taxon>
        <taxon>Callorhinchus</taxon>
    </lineage>
</organism>
<dbReference type="InterPro" id="IPR022179">
    <property type="entry name" value="CFAP276"/>
</dbReference>
<feature type="compositionally biased region" description="Pro residues" evidence="1">
    <location>
        <begin position="1"/>
        <end position="10"/>
    </location>
</feature>
<reference evidence="3" key="2">
    <citation type="journal article" date="2007" name="PLoS Biol.">
        <title>Survey sequencing and comparative analysis of the elephant shark (Callorhinchus milii) genome.</title>
        <authorList>
            <person name="Venkatesh B."/>
            <person name="Kirkness E.F."/>
            <person name="Loh Y.H."/>
            <person name="Halpern A.L."/>
            <person name="Lee A.P."/>
            <person name="Johnson J."/>
            <person name="Dandona N."/>
            <person name="Viswanathan L.D."/>
            <person name="Tay A."/>
            <person name="Venter J.C."/>
            <person name="Strausberg R.L."/>
            <person name="Brenner S."/>
        </authorList>
    </citation>
    <scope>NUCLEOTIDE SEQUENCE [LARGE SCALE GENOMIC DNA]</scope>
</reference>
<dbReference type="GeneID" id="103179150"/>